<evidence type="ECO:0000256" key="1">
    <source>
        <dbReference type="ARBA" id="ARBA00004906"/>
    </source>
</evidence>
<sequence length="979" mass="104284">MPSIKYYLIRANSTLFILFAAAIITVTGSSVFAITSAYSPAITGTCSKIVENGESIQEAIDSASSGDVICIESGAFEEDLEISTPNLTLRAADDDAAPVIEGGNTGIRITDTGNTVISGLTIRNFSNDGVRVENSSDVVIRGNYMTNNGKAVSAFRSPGLHVTENELTDQRFGFRQGFGIEIAESDSVLIDLNTISENPSDGIRLLRSRHMNVLNNEISGNNGSGVYLLESDSIMVAGNMITDGNTHGIHLEESLGNVIEDNTITDNRLHGIVMEEFSHQTSLLGNTLSGHDADIYMVESAYATINDNNLGTGIVIDPDNIRSDFTAGQTHYNHTMENNTVNGGLLYYGKNITADDVPAGAQQVIIHNSDGLSLSGLSFSDVAIGLQISYSDNVTLTNITAENHLFTGVRLVVSERTTVRESEFNSNGNDGLFLESSPHSLVENSSATGNGENGMVYFWSENSTFDGNTAVGNGDNGVYNWNSHDGTVINNTATENGTGIVVSRSARSVASNNTANDNIGTGLSVGLVRNPQVIGNTALRNGANGISTGNLEGTGSISDNIITHNQGNGLVVGTRRLISSNIVYENNTIRHNERHGVRINSTNSATITGNTIEENSEYGIYIGSDASGANINGNTIADNDLTGIYMDNRLADSAQIEGNTLSGHPIDIHMAEIRRRQGIHDNDFETGILIVGETSENYDHFISGNTVNGKELFYSRGDTLPEIPADPGQVIIFQGGYAVVEDLAFENVAAGVQAGFSDTLIVRNTTFDGLQIGLNTTGTEVVTIVENTFAGNDTGVLLQGEHAPIFFADNEFLANAVGLDAGNMSPDADARNNWWGSASGPSGDVEDSVTETVAGGSGDAIVGTTRFDPWLGQGTIPTRAGDGVDGPGREVPAAFELAQNYPNPFNPSTRIRYSVAEASHVRLAVYDVLGREIAVLVDQLREPGQYDIRFDASAITSGIYLYRLDADSYSLTRKMTFVK</sequence>
<feature type="domain" description="Carbohydrate-binding/sugar hydrolysis" evidence="4">
    <location>
        <begin position="546"/>
        <end position="708"/>
    </location>
</feature>
<dbReference type="AlphaFoldDB" id="A0A8J7RPX4"/>
<dbReference type="PANTHER" id="PTHR22990:SF15">
    <property type="entry name" value="F-BOX ONLY PROTEIN 10"/>
    <property type="match status" value="1"/>
</dbReference>
<evidence type="ECO:0000313" key="6">
    <source>
        <dbReference type="Proteomes" id="UP000673975"/>
    </source>
</evidence>
<dbReference type="InterPro" id="IPR022441">
    <property type="entry name" value="Para_beta_helix_rpt-2"/>
</dbReference>
<proteinExistence type="predicted"/>
<evidence type="ECO:0000313" key="5">
    <source>
        <dbReference type="EMBL" id="MBP3191729.1"/>
    </source>
</evidence>
<gene>
    <name evidence="5" type="ORF">NATSA_03540</name>
</gene>
<dbReference type="SUPFAM" id="SSF51126">
    <property type="entry name" value="Pectin lyase-like"/>
    <property type="match status" value="4"/>
</dbReference>
<accession>A0A8J7RPX4</accession>
<dbReference type="Pfam" id="PF05048">
    <property type="entry name" value="NosD"/>
    <property type="match status" value="2"/>
</dbReference>
<reference evidence="5" key="1">
    <citation type="submission" date="2021-02" db="EMBL/GenBank/DDBJ databases">
        <title>Natronogracilivirga saccharolytica gen. nov. sp. nov. a new anaerobic, haloalkiliphilic carbohydrate-fermenting bacterium from soda lake and proposing of Cyclonatronumiaceae fam. nov. in the phylum Balneolaeota.</title>
        <authorList>
            <person name="Zhilina T.N."/>
            <person name="Sorokin D.Y."/>
            <person name="Zavarzina D.G."/>
            <person name="Toshchakov S.V."/>
            <person name="Kublanov I.V."/>
        </authorList>
    </citation>
    <scope>NUCLEOTIDE SEQUENCE</scope>
    <source>
        <strain evidence="5">Z-1702</strain>
    </source>
</reference>
<dbReference type="Pfam" id="PF18962">
    <property type="entry name" value="Por_Secre_tail"/>
    <property type="match status" value="1"/>
</dbReference>
<dbReference type="InterPro" id="IPR011050">
    <property type="entry name" value="Pectin_lyase_fold/virulence"/>
</dbReference>
<keyword evidence="3" id="KW-0833">Ubl conjugation pathway</keyword>
<organism evidence="5 6">
    <name type="scientific">Natronogracilivirga saccharolytica</name>
    <dbReference type="NCBI Taxonomy" id="2812953"/>
    <lineage>
        <taxon>Bacteria</taxon>
        <taxon>Pseudomonadati</taxon>
        <taxon>Balneolota</taxon>
        <taxon>Balneolia</taxon>
        <taxon>Balneolales</taxon>
        <taxon>Cyclonatronaceae</taxon>
        <taxon>Natronogracilivirga</taxon>
    </lineage>
</organism>
<dbReference type="InterPro" id="IPR007742">
    <property type="entry name" value="NosD_dom"/>
</dbReference>
<dbReference type="InterPro" id="IPR012334">
    <property type="entry name" value="Pectin_lyas_fold"/>
</dbReference>
<dbReference type="NCBIfam" id="TIGR03804">
    <property type="entry name" value="para_beta_helix"/>
    <property type="match status" value="4"/>
</dbReference>
<feature type="domain" description="Carbohydrate-binding/sugar hydrolysis" evidence="4">
    <location>
        <begin position="103"/>
        <end position="252"/>
    </location>
</feature>
<dbReference type="NCBIfam" id="TIGR04183">
    <property type="entry name" value="Por_Secre_tail"/>
    <property type="match status" value="1"/>
</dbReference>
<dbReference type="InterPro" id="IPR006633">
    <property type="entry name" value="Carb-bd_sugar_hydrolysis-dom"/>
</dbReference>
<dbReference type="InterPro" id="IPR051550">
    <property type="entry name" value="SCF-Subunits/Alg-Epimerases"/>
</dbReference>
<keyword evidence="2" id="KW-0677">Repeat</keyword>
<dbReference type="Proteomes" id="UP000673975">
    <property type="component" value="Unassembled WGS sequence"/>
</dbReference>
<evidence type="ECO:0000259" key="4">
    <source>
        <dbReference type="SMART" id="SM00722"/>
    </source>
</evidence>
<keyword evidence="6" id="KW-1185">Reference proteome</keyword>
<dbReference type="SMART" id="SM00722">
    <property type="entry name" value="CASH"/>
    <property type="match status" value="3"/>
</dbReference>
<dbReference type="PANTHER" id="PTHR22990">
    <property type="entry name" value="F-BOX ONLY PROTEIN"/>
    <property type="match status" value="1"/>
</dbReference>
<protein>
    <submittedName>
        <fullName evidence="5">Right-handed parallel beta-helix repeat-containing protein</fullName>
    </submittedName>
</protein>
<dbReference type="RefSeq" id="WP_210510455.1">
    <property type="nucleotide sequence ID" value="NZ_JAFIDN010000002.1"/>
</dbReference>
<evidence type="ECO:0000256" key="2">
    <source>
        <dbReference type="ARBA" id="ARBA00022737"/>
    </source>
</evidence>
<dbReference type="SMART" id="SM00710">
    <property type="entry name" value="PbH1"/>
    <property type="match status" value="23"/>
</dbReference>
<dbReference type="InterPro" id="IPR026444">
    <property type="entry name" value="Secre_tail"/>
</dbReference>
<evidence type="ECO:0000256" key="3">
    <source>
        <dbReference type="ARBA" id="ARBA00022786"/>
    </source>
</evidence>
<comment type="caution">
    <text evidence="5">The sequence shown here is derived from an EMBL/GenBank/DDBJ whole genome shotgun (WGS) entry which is preliminary data.</text>
</comment>
<name>A0A8J7RPX4_9BACT</name>
<dbReference type="Pfam" id="PF13229">
    <property type="entry name" value="Beta_helix"/>
    <property type="match status" value="2"/>
</dbReference>
<dbReference type="InterPro" id="IPR039448">
    <property type="entry name" value="Beta_helix"/>
</dbReference>
<dbReference type="InterPro" id="IPR006626">
    <property type="entry name" value="PbH1"/>
</dbReference>
<feature type="domain" description="Carbohydrate-binding/sugar hydrolysis" evidence="4">
    <location>
        <begin position="368"/>
        <end position="503"/>
    </location>
</feature>
<comment type="pathway">
    <text evidence="1">Protein modification; protein ubiquitination.</text>
</comment>
<dbReference type="EMBL" id="JAFIDN010000002">
    <property type="protein sequence ID" value="MBP3191729.1"/>
    <property type="molecule type" value="Genomic_DNA"/>
</dbReference>
<dbReference type="Gene3D" id="2.160.20.10">
    <property type="entry name" value="Single-stranded right-handed beta-helix, Pectin lyase-like"/>
    <property type="match status" value="3"/>
</dbReference>